<protein>
    <submittedName>
        <fullName evidence="1">Uncharacterized protein</fullName>
    </submittedName>
</protein>
<evidence type="ECO:0000313" key="1">
    <source>
        <dbReference type="EMBL" id="KAI4324188.1"/>
    </source>
</evidence>
<organism evidence="1 2">
    <name type="scientific">Bauhinia variegata</name>
    <name type="common">Purple orchid tree</name>
    <name type="synonym">Phanera variegata</name>
    <dbReference type="NCBI Taxonomy" id="167791"/>
    <lineage>
        <taxon>Eukaryota</taxon>
        <taxon>Viridiplantae</taxon>
        <taxon>Streptophyta</taxon>
        <taxon>Embryophyta</taxon>
        <taxon>Tracheophyta</taxon>
        <taxon>Spermatophyta</taxon>
        <taxon>Magnoliopsida</taxon>
        <taxon>eudicotyledons</taxon>
        <taxon>Gunneridae</taxon>
        <taxon>Pentapetalae</taxon>
        <taxon>rosids</taxon>
        <taxon>fabids</taxon>
        <taxon>Fabales</taxon>
        <taxon>Fabaceae</taxon>
        <taxon>Cercidoideae</taxon>
        <taxon>Cercideae</taxon>
        <taxon>Bauhiniinae</taxon>
        <taxon>Bauhinia</taxon>
    </lineage>
</organism>
<keyword evidence="2" id="KW-1185">Reference proteome</keyword>
<reference evidence="1 2" key="1">
    <citation type="journal article" date="2022" name="DNA Res.">
        <title>Chromosomal-level genome assembly of the orchid tree Bauhinia variegata (Leguminosae; Cercidoideae) supports the allotetraploid origin hypothesis of Bauhinia.</title>
        <authorList>
            <person name="Zhong Y."/>
            <person name="Chen Y."/>
            <person name="Zheng D."/>
            <person name="Pang J."/>
            <person name="Liu Y."/>
            <person name="Luo S."/>
            <person name="Meng S."/>
            <person name="Qian L."/>
            <person name="Wei D."/>
            <person name="Dai S."/>
            <person name="Zhou R."/>
        </authorList>
    </citation>
    <scope>NUCLEOTIDE SEQUENCE [LARGE SCALE GENOMIC DNA]</scope>
    <source>
        <strain evidence="1">BV-YZ2020</strain>
    </source>
</reference>
<gene>
    <name evidence="1" type="ORF">L6164_023745</name>
</gene>
<proteinExistence type="predicted"/>
<name>A0ACB9MJM5_BAUVA</name>
<sequence>MINLLALGLVLTSLAAAGVFSPTPEAADNHGGSTIIKEGHRVVVVEYDQDGHRNTKIKISPENHDANLESGALDNAKDKIKEAASVLPNLGQGLSQEDGAFRHTPRELICDAYGKCKHKIARAMGKAKDKVSETAHDAIEKQKEIGHEIIARKKEAAHEVGHITADAVGKAKETAHDAIEKQKEIAQEMIDTKKEKAREVGHTAADAIGKAKETASHAADSVKESTKESVGKVKDTLQNAVNIGGTIGDHIVGNVSNLMVLKIIREATMIQTLNSLMGVFNLMGFSIAYGLCVWVTFISSYVLSRAMPRQQFGVVQSKIYPVYFKAMAYSIGLALLGHSLSHSKRLFTSKPEKLQILNLLGSLLTVFVNSVYLEPRATKVMFERMKIEKEEGRGREDIASEHRSKGGEHQHPDGYTESTTTAGTATGTGTAEGGTSLRHEAVRSRIIRLNEKLKKLNSYSSFLNILTLMSLTWHLVYLAQRLQLCPSSD</sequence>
<accession>A0ACB9MJM5</accession>
<dbReference type="Proteomes" id="UP000828941">
    <property type="component" value="Chromosome 9"/>
</dbReference>
<dbReference type="EMBL" id="CM039434">
    <property type="protein sequence ID" value="KAI4324188.1"/>
    <property type="molecule type" value="Genomic_DNA"/>
</dbReference>
<evidence type="ECO:0000313" key="2">
    <source>
        <dbReference type="Proteomes" id="UP000828941"/>
    </source>
</evidence>
<comment type="caution">
    <text evidence="1">The sequence shown here is derived from an EMBL/GenBank/DDBJ whole genome shotgun (WGS) entry which is preliminary data.</text>
</comment>